<dbReference type="SUPFAM" id="SSF81383">
    <property type="entry name" value="F-box domain"/>
    <property type="match status" value="1"/>
</dbReference>
<dbReference type="GO" id="GO:0019005">
    <property type="term" value="C:SCF ubiquitin ligase complex"/>
    <property type="evidence" value="ECO:0007669"/>
    <property type="project" value="TreeGrafter"/>
</dbReference>
<dbReference type="PANTHER" id="PTHR13318:SF95">
    <property type="entry name" value="F-BOX PROTEIN YLR352W"/>
    <property type="match status" value="1"/>
</dbReference>
<evidence type="ECO:0000313" key="3">
    <source>
        <dbReference type="EMBL" id="OXU16376.1"/>
    </source>
</evidence>
<dbReference type="InterPro" id="IPR006553">
    <property type="entry name" value="Leu-rich_rpt_Cys-con_subtyp"/>
</dbReference>
<evidence type="ECO:0000259" key="2">
    <source>
        <dbReference type="SMART" id="SM00256"/>
    </source>
</evidence>
<dbReference type="Proteomes" id="UP000215335">
    <property type="component" value="Unassembled WGS sequence"/>
</dbReference>
<dbReference type="GO" id="GO:0031146">
    <property type="term" value="P:SCF-dependent proteasomal ubiquitin-dependent protein catabolic process"/>
    <property type="evidence" value="ECO:0007669"/>
    <property type="project" value="TreeGrafter"/>
</dbReference>
<name>A0A232EDD7_9HYME</name>
<dbReference type="AlphaFoldDB" id="A0A232EDD7"/>
<dbReference type="Pfam" id="PF00646">
    <property type="entry name" value="F-box"/>
    <property type="match status" value="1"/>
</dbReference>
<sequence>MIYDARVYLAQLVMEKTRVQIKMETRQKKLNKSCDKIVRNRNSKNQIAIHNLNDDCLTHIFQCLSIIDRVKIEIVCKHWRDVGRKSWQNVKTLDKNVTIWGFDITRTEPSWMNDIFKTVLQRCGFYLRRDFCPNLEFIQMGSVNLTPMSVMSWTKNVHKLTENAFDNCTECCNDTLLSKLFMQSKRLQSLKIMHNNVLTGKCLLSLPVSMKAIVIDSCPNISFNQLNNVLERHCDQLEKLSLTKSCHVHFPTDANATLKMPTTLKIVEIRWCKVFNIDCILEMRNLEKLVLNGLDFLTDDFLVTLTSNCKMLYHLNIDACNNITNVGLREVVRLPRIEYLSLKRLSSITDSALTHIPNLKKLFCTCCINVADDGICTLIETCDSIEVLDVSYCCNITNRLVECAVNATRYRTNNVVLNLYLNGTSVMPYEFFTDYELLHLSLPNSYNDDLADEFKDDLMSGDNEYREMIMAWRAVFPDEQINLIDFQ</sequence>
<gene>
    <name evidence="3" type="ORF">TSAR_014161</name>
</gene>
<dbReference type="PANTHER" id="PTHR13318">
    <property type="entry name" value="PARTNER OF PAIRED, ISOFORM B-RELATED"/>
    <property type="match status" value="1"/>
</dbReference>
<dbReference type="InterPro" id="IPR036047">
    <property type="entry name" value="F-box-like_dom_sf"/>
</dbReference>
<dbReference type="InterPro" id="IPR032675">
    <property type="entry name" value="LRR_dom_sf"/>
</dbReference>
<accession>A0A232EDD7</accession>
<dbReference type="Gene3D" id="3.80.10.10">
    <property type="entry name" value="Ribonuclease Inhibitor"/>
    <property type="match status" value="3"/>
</dbReference>
<dbReference type="InterPro" id="IPR001810">
    <property type="entry name" value="F-box_dom"/>
</dbReference>
<dbReference type="OrthoDB" id="6492012at2759"/>
<evidence type="ECO:0000256" key="1">
    <source>
        <dbReference type="ARBA" id="ARBA00022786"/>
    </source>
</evidence>
<dbReference type="SMART" id="SM00367">
    <property type="entry name" value="LRR_CC"/>
    <property type="match status" value="4"/>
</dbReference>
<keyword evidence="1" id="KW-0833">Ubl conjugation pathway</keyword>
<evidence type="ECO:0000313" key="4">
    <source>
        <dbReference type="Proteomes" id="UP000215335"/>
    </source>
</evidence>
<proteinExistence type="predicted"/>
<dbReference type="STRING" id="543379.A0A232EDD7"/>
<feature type="domain" description="F-box" evidence="2">
    <location>
        <begin position="52"/>
        <end position="90"/>
    </location>
</feature>
<dbReference type="SMART" id="SM00256">
    <property type="entry name" value="FBOX"/>
    <property type="match status" value="1"/>
</dbReference>
<protein>
    <recommendedName>
        <fullName evidence="2">F-box domain-containing protein</fullName>
    </recommendedName>
</protein>
<dbReference type="SUPFAM" id="SSF52047">
    <property type="entry name" value="RNI-like"/>
    <property type="match status" value="1"/>
</dbReference>
<reference evidence="3 4" key="1">
    <citation type="journal article" date="2017" name="Curr. Biol.">
        <title>The Evolution of Venom by Co-option of Single-Copy Genes.</title>
        <authorList>
            <person name="Martinson E.O."/>
            <person name="Mrinalini"/>
            <person name="Kelkar Y.D."/>
            <person name="Chang C.H."/>
            <person name="Werren J.H."/>
        </authorList>
    </citation>
    <scope>NUCLEOTIDE SEQUENCE [LARGE SCALE GENOMIC DNA]</scope>
    <source>
        <strain evidence="3 4">Alberta</strain>
        <tissue evidence="3">Whole body</tissue>
    </source>
</reference>
<keyword evidence="4" id="KW-1185">Reference proteome</keyword>
<dbReference type="EMBL" id="NNAY01006582">
    <property type="protein sequence ID" value="OXU16376.1"/>
    <property type="molecule type" value="Genomic_DNA"/>
</dbReference>
<organism evidence="3 4">
    <name type="scientific">Trichomalopsis sarcophagae</name>
    <dbReference type="NCBI Taxonomy" id="543379"/>
    <lineage>
        <taxon>Eukaryota</taxon>
        <taxon>Metazoa</taxon>
        <taxon>Ecdysozoa</taxon>
        <taxon>Arthropoda</taxon>
        <taxon>Hexapoda</taxon>
        <taxon>Insecta</taxon>
        <taxon>Pterygota</taxon>
        <taxon>Neoptera</taxon>
        <taxon>Endopterygota</taxon>
        <taxon>Hymenoptera</taxon>
        <taxon>Apocrita</taxon>
        <taxon>Proctotrupomorpha</taxon>
        <taxon>Chalcidoidea</taxon>
        <taxon>Pteromalidae</taxon>
        <taxon>Pteromalinae</taxon>
        <taxon>Trichomalopsis</taxon>
    </lineage>
</organism>
<comment type="caution">
    <text evidence="3">The sequence shown here is derived from an EMBL/GenBank/DDBJ whole genome shotgun (WGS) entry which is preliminary data.</text>
</comment>